<dbReference type="InterPro" id="IPR026612">
    <property type="entry name" value="STRA6-like"/>
</dbReference>
<dbReference type="EnsemblMetazoa" id="CLYHEMT025470.1">
    <property type="protein sequence ID" value="CLYHEMP025470.1"/>
    <property type="gene ID" value="CLYHEMG025470"/>
</dbReference>
<evidence type="ECO:0000256" key="2">
    <source>
        <dbReference type="ARBA" id="ARBA00014411"/>
    </source>
</evidence>
<dbReference type="GO" id="GO:0016918">
    <property type="term" value="F:retinal binding"/>
    <property type="evidence" value="ECO:0007669"/>
    <property type="project" value="UniProtKB-KW"/>
</dbReference>
<evidence type="ECO:0000256" key="5">
    <source>
        <dbReference type="ARBA" id="ARBA00022692"/>
    </source>
</evidence>
<dbReference type="Proteomes" id="UP000594262">
    <property type="component" value="Unplaced"/>
</dbReference>
<comment type="subcellular location">
    <subcellularLocation>
        <location evidence="1">Cell membrane</location>
        <topology evidence="1">Multi-pass membrane protein</topology>
    </subcellularLocation>
</comment>
<evidence type="ECO:0000256" key="9">
    <source>
        <dbReference type="ARBA" id="ARBA00023136"/>
    </source>
</evidence>
<keyword evidence="5 11" id="KW-0812">Transmembrane</keyword>
<evidence type="ECO:0000256" key="4">
    <source>
        <dbReference type="ARBA" id="ARBA00022475"/>
    </source>
</evidence>
<feature type="transmembrane region" description="Helical" evidence="11">
    <location>
        <begin position="423"/>
        <end position="440"/>
    </location>
</feature>
<dbReference type="GO" id="GO:0019841">
    <property type="term" value="F:retinol binding"/>
    <property type="evidence" value="ECO:0007669"/>
    <property type="project" value="UniProtKB-KW"/>
</dbReference>
<evidence type="ECO:0000256" key="6">
    <source>
        <dbReference type="ARBA" id="ARBA00022893"/>
    </source>
</evidence>
<dbReference type="GO" id="GO:0034632">
    <property type="term" value="F:retinol transmembrane transporter activity"/>
    <property type="evidence" value="ECO:0007669"/>
    <property type="project" value="InterPro"/>
</dbReference>
<dbReference type="Pfam" id="PF14752">
    <property type="entry name" value="RBP_receptor"/>
    <property type="match status" value="2"/>
</dbReference>
<dbReference type="AlphaFoldDB" id="A0A7M5XNJ4"/>
<feature type="transmembrane region" description="Helical" evidence="11">
    <location>
        <begin position="246"/>
        <end position="272"/>
    </location>
</feature>
<keyword evidence="6" id="KW-0845">Vitamin A</keyword>
<evidence type="ECO:0000256" key="7">
    <source>
        <dbReference type="ARBA" id="ARBA00022989"/>
    </source>
</evidence>
<evidence type="ECO:0000313" key="13">
    <source>
        <dbReference type="Proteomes" id="UP000594262"/>
    </source>
</evidence>
<feature type="transmembrane region" description="Helical" evidence="11">
    <location>
        <begin position="284"/>
        <end position="305"/>
    </location>
</feature>
<evidence type="ECO:0000256" key="8">
    <source>
        <dbReference type="ARBA" id="ARBA00023072"/>
    </source>
</evidence>
<evidence type="ECO:0000256" key="10">
    <source>
        <dbReference type="ARBA" id="ARBA00023170"/>
    </source>
</evidence>
<reference evidence="12" key="1">
    <citation type="submission" date="2021-01" db="UniProtKB">
        <authorList>
            <consortium name="EnsemblMetazoa"/>
        </authorList>
    </citation>
    <scope>IDENTIFICATION</scope>
</reference>
<keyword evidence="9 11" id="KW-0472">Membrane</keyword>
<name>A0A7M5XNJ4_9CNID</name>
<sequence>MSCQSTATSNTAVLVFNFLIPTLAIIFMQIYSRLKKGKLTAQAPFLFLQDNDRNRLMTSLAFGHLSLRITILIIGDTGTTVGLTLCSSLSGPPEHLLCSFYSKILTATLIGFLSFPLFALISSPHILVSSAVGIGFTVWEIIILGLQFDFGDDCDLKAVLQRNIAIIVVPSFIFLTVILFGFGYRLYTCFKTGCHELPTNEKSVVDTHQILYLKNLLQRTNEQSQLTHFQKLKHVFKPWFKFPGEILQCIAVIFVLLYFTLFIAQSIVYLTLFESSSNKGFETVWYLGLVISTILYLVMVVHFLYCYQNDTLAIYTGKHKLYQKDDGCHNIALYHRLVFPAYLISAMFIGFISCLVIIGIVVVIIYLLATRATGALVLMMLRYILSLVGTGIVFKIIQRLSIRYYFSDLQLSKMQINLKHPRLFYVLSFFLFFVNVFTGLMSLVKRLLFIILSFLLFYGRIDRNPMMFFKSMDISNSYSSFLRVENVFKNPIMRCFCQFLMEPHIRNISQLTSQKLTRNVWGSPLIRGSDRSFQPNAASGKSGKIARNRWYVAYTLLRNPELINDRCQGSYQDKSHISSKIGSINA</sequence>
<feature type="transmembrane region" description="Helical" evidence="11">
    <location>
        <begin position="375"/>
        <end position="397"/>
    </location>
</feature>
<dbReference type="RefSeq" id="XP_066915695.1">
    <property type="nucleotide sequence ID" value="XM_067059594.1"/>
</dbReference>
<keyword evidence="8" id="KW-0683">Retinol-binding</keyword>
<dbReference type="GO" id="GO:0005886">
    <property type="term" value="C:plasma membrane"/>
    <property type="evidence" value="ECO:0007669"/>
    <property type="project" value="UniProtKB-SubCell"/>
</dbReference>
<feature type="transmembrane region" description="Helical" evidence="11">
    <location>
        <begin position="126"/>
        <end position="148"/>
    </location>
</feature>
<dbReference type="GO" id="GO:0071939">
    <property type="term" value="P:vitamin A import into cell"/>
    <property type="evidence" value="ECO:0007669"/>
    <property type="project" value="TreeGrafter"/>
</dbReference>
<dbReference type="GeneID" id="136802832"/>
<keyword evidence="7 11" id="KW-1133">Transmembrane helix</keyword>
<feature type="transmembrane region" description="Helical" evidence="11">
    <location>
        <begin position="100"/>
        <end position="119"/>
    </location>
</feature>
<evidence type="ECO:0000256" key="11">
    <source>
        <dbReference type="SAM" id="Phobius"/>
    </source>
</evidence>
<dbReference type="GO" id="GO:0038023">
    <property type="term" value="F:signaling receptor activity"/>
    <property type="evidence" value="ECO:0007669"/>
    <property type="project" value="InterPro"/>
</dbReference>
<evidence type="ECO:0000313" key="12">
    <source>
        <dbReference type="EnsemblMetazoa" id="CLYHEMP025470.1"/>
    </source>
</evidence>
<feature type="transmembrane region" description="Helical" evidence="11">
    <location>
        <begin position="160"/>
        <end position="182"/>
    </location>
</feature>
<keyword evidence="13" id="KW-1185">Reference proteome</keyword>
<dbReference type="OrthoDB" id="2376984at2759"/>
<organism evidence="12 13">
    <name type="scientific">Clytia hemisphaerica</name>
    <dbReference type="NCBI Taxonomy" id="252671"/>
    <lineage>
        <taxon>Eukaryota</taxon>
        <taxon>Metazoa</taxon>
        <taxon>Cnidaria</taxon>
        <taxon>Hydrozoa</taxon>
        <taxon>Hydroidolina</taxon>
        <taxon>Leptothecata</taxon>
        <taxon>Obeliida</taxon>
        <taxon>Clytiidae</taxon>
        <taxon>Clytia</taxon>
    </lineage>
</organism>
<dbReference type="PANTHER" id="PTHR21444:SF16">
    <property type="entry name" value="RECEPTOR FOR RETINOL UPTAKE STRA6"/>
    <property type="match status" value="1"/>
</dbReference>
<keyword evidence="10" id="KW-0675">Receptor</keyword>
<protein>
    <recommendedName>
        <fullName evidence="2">Receptor for retinol uptake STRA6</fullName>
    </recommendedName>
</protein>
<evidence type="ECO:0000256" key="3">
    <source>
        <dbReference type="ARBA" id="ARBA00022448"/>
    </source>
</evidence>
<feature type="transmembrane region" description="Helical" evidence="11">
    <location>
        <begin position="341"/>
        <end position="369"/>
    </location>
</feature>
<keyword evidence="4" id="KW-1003">Cell membrane</keyword>
<evidence type="ECO:0000256" key="1">
    <source>
        <dbReference type="ARBA" id="ARBA00004651"/>
    </source>
</evidence>
<accession>A0A7M5XNJ4</accession>
<feature type="transmembrane region" description="Helical" evidence="11">
    <location>
        <begin position="12"/>
        <end position="31"/>
    </location>
</feature>
<dbReference type="PANTHER" id="PTHR21444">
    <property type="entry name" value="COILED-COIL DOMAIN-CONTAINING PROTEIN 180"/>
    <property type="match status" value="1"/>
</dbReference>
<keyword evidence="3" id="KW-0813">Transport</keyword>
<proteinExistence type="predicted"/>